<evidence type="ECO:0000256" key="3">
    <source>
        <dbReference type="ARBA" id="ARBA00022722"/>
    </source>
</evidence>
<evidence type="ECO:0000256" key="10">
    <source>
        <dbReference type="ARBA" id="ARBA00022918"/>
    </source>
</evidence>
<keyword evidence="18" id="KW-1185">Reference proteome</keyword>
<evidence type="ECO:0000256" key="7">
    <source>
        <dbReference type="ARBA" id="ARBA00022842"/>
    </source>
</evidence>
<comment type="catalytic activity">
    <reaction evidence="14">
        <text>DNA(n) + a 2'-deoxyribonucleoside 5'-triphosphate = DNA(n+1) + diphosphate</text>
        <dbReference type="Rhea" id="RHEA:22508"/>
        <dbReference type="Rhea" id="RHEA-COMP:17339"/>
        <dbReference type="Rhea" id="RHEA-COMP:17340"/>
        <dbReference type="ChEBI" id="CHEBI:33019"/>
        <dbReference type="ChEBI" id="CHEBI:61560"/>
        <dbReference type="ChEBI" id="CHEBI:173112"/>
        <dbReference type="EC" id="2.7.7.7"/>
    </reaction>
</comment>
<evidence type="ECO:0000256" key="13">
    <source>
        <dbReference type="ARBA" id="ARBA00048173"/>
    </source>
</evidence>
<keyword evidence="5" id="KW-0255">Endonuclease</keyword>
<dbReference type="AlphaFoldDB" id="A0A0L6UL11"/>
<dbReference type="InterPro" id="IPR039537">
    <property type="entry name" value="Retrotran_Ty1/copia-like"/>
</dbReference>
<name>A0A0L6UL11_9BASI</name>
<dbReference type="PANTHER" id="PTHR42648">
    <property type="entry name" value="TRANSPOSASE, PUTATIVE-RELATED"/>
    <property type="match status" value="1"/>
</dbReference>
<gene>
    <name evidence="17" type="ORF">VP01_5140g1</name>
</gene>
<keyword evidence="11" id="KW-0808">Transferase</keyword>
<feature type="non-terminal residue" evidence="17">
    <location>
        <position position="1"/>
    </location>
</feature>
<dbReference type="InterPro" id="IPR036397">
    <property type="entry name" value="RNaseH_sf"/>
</dbReference>
<evidence type="ECO:0000256" key="4">
    <source>
        <dbReference type="ARBA" id="ARBA00022723"/>
    </source>
</evidence>
<evidence type="ECO:0000256" key="5">
    <source>
        <dbReference type="ARBA" id="ARBA00022759"/>
    </source>
</evidence>
<organism evidence="17 18">
    <name type="scientific">Puccinia sorghi</name>
    <dbReference type="NCBI Taxonomy" id="27349"/>
    <lineage>
        <taxon>Eukaryota</taxon>
        <taxon>Fungi</taxon>
        <taxon>Dikarya</taxon>
        <taxon>Basidiomycota</taxon>
        <taxon>Pucciniomycotina</taxon>
        <taxon>Pucciniomycetes</taxon>
        <taxon>Pucciniales</taxon>
        <taxon>Pucciniaceae</taxon>
        <taxon>Puccinia</taxon>
    </lineage>
</organism>
<evidence type="ECO:0000256" key="11">
    <source>
        <dbReference type="ARBA" id="ARBA00022932"/>
    </source>
</evidence>
<protein>
    <recommendedName>
        <fullName evidence="16">Integrase catalytic domain-containing protein</fullName>
    </recommendedName>
</protein>
<evidence type="ECO:0000313" key="17">
    <source>
        <dbReference type="EMBL" id="KNZ49223.1"/>
    </source>
</evidence>
<evidence type="ECO:0000256" key="15">
    <source>
        <dbReference type="SAM" id="MobiDB-lite"/>
    </source>
</evidence>
<dbReference type="GO" id="GO:0016787">
    <property type="term" value="F:hydrolase activity"/>
    <property type="evidence" value="ECO:0007669"/>
    <property type="project" value="UniProtKB-KW"/>
</dbReference>
<evidence type="ECO:0000259" key="16">
    <source>
        <dbReference type="PROSITE" id="PS50994"/>
    </source>
</evidence>
<dbReference type="SUPFAM" id="SSF53098">
    <property type="entry name" value="Ribonuclease H-like"/>
    <property type="match status" value="1"/>
</dbReference>
<dbReference type="VEuPathDB" id="FungiDB:VP01_5140g1"/>
<comment type="catalytic activity">
    <reaction evidence="13">
        <text>DNA(n) + a 2'-deoxyribonucleoside 5'-triphosphate = DNA(n+1) + diphosphate</text>
        <dbReference type="Rhea" id="RHEA:22508"/>
        <dbReference type="Rhea" id="RHEA-COMP:17339"/>
        <dbReference type="Rhea" id="RHEA-COMP:17340"/>
        <dbReference type="ChEBI" id="CHEBI:33019"/>
        <dbReference type="ChEBI" id="CHEBI:61560"/>
        <dbReference type="ChEBI" id="CHEBI:173112"/>
        <dbReference type="EC" id="2.7.7.49"/>
    </reaction>
</comment>
<evidence type="ECO:0000313" key="18">
    <source>
        <dbReference type="Proteomes" id="UP000037035"/>
    </source>
</evidence>
<accession>A0A0L6UL11</accession>
<feature type="region of interest" description="Disordered" evidence="15">
    <location>
        <begin position="349"/>
        <end position="385"/>
    </location>
</feature>
<keyword evidence="9" id="KW-0229">DNA integration</keyword>
<dbReference type="GO" id="GO:0006310">
    <property type="term" value="P:DNA recombination"/>
    <property type="evidence" value="ECO:0007669"/>
    <property type="project" value="UniProtKB-KW"/>
</dbReference>
<evidence type="ECO:0000256" key="9">
    <source>
        <dbReference type="ARBA" id="ARBA00022908"/>
    </source>
</evidence>
<dbReference type="InterPro" id="IPR012337">
    <property type="entry name" value="RNaseH-like_sf"/>
</dbReference>
<dbReference type="Gene3D" id="3.30.420.10">
    <property type="entry name" value="Ribonuclease H-like superfamily/Ribonuclease H"/>
    <property type="match status" value="1"/>
</dbReference>
<dbReference type="OrthoDB" id="1751476at2759"/>
<keyword evidence="3" id="KW-0540">Nuclease</keyword>
<keyword evidence="8" id="KW-0694">RNA-binding</keyword>
<proteinExistence type="predicted"/>
<reference evidence="17 18" key="1">
    <citation type="submission" date="2015-08" db="EMBL/GenBank/DDBJ databases">
        <title>Next Generation Sequencing and Analysis of the Genome of Puccinia sorghi L Schw, the Causal Agent of Maize Common Rust.</title>
        <authorList>
            <person name="Rochi L."/>
            <person name="Burguener G."/>
            <person name="Darino M."/>
            <person name="Turjanski A."/>
            <person name="Kreff E."/>
            <person name="Dieguez M.J."/>
            <person name="Sacco F."/>
        </authorList>
    </citation>
    <scope>NUCLEOTIDE SEQUENCE [LARGE SCALE GENOMIC DNA]</scope>
    <source>
        <strain evidence="17 18">RO10H11247</strain>
    </source>
</reference>
<keyword evidence="4" id="KW-0479">Metal-binding</keyword>
<evidence type="ECO:0000256" key="6">
    <source>
        <dbReference type="ARBA" id="ARBA00022801"/>
    </source>
</evidence>
<evidence type="ECO:0000256" key="14">
    <source>
        <dbReference type="ARBA" id="ARBA00049244"/>
    </source>
</evidence>
<dbReference type="PANTHER" id="PTHR42648:SF11">
    <property type="entry name" value="TRANSPOSON TY4-P GAG-POL POLYPROTEIN"/>
    <property type="match status" value="1"/>
</dbReference>
<evidence type="ECO:0000256" key="2">
    <source>
        <dbReference type="ARBA" id="ARBA00022695"/>
    </source>
</evidence>
<evidence type="ECO:0000256" key="1">
    <source>
        <dbReference type="ARBA" id="ARBA00022578"/>
    </source>
</evidence>
<dbReference type="EMBL" id="LAVV01010321">
    <property type="protein sequence ID" value="KNZ49223.1"/>
    <property type="molecule type" value="Genomic_DNA"/>
</dbReference>
<dbReference type="GO" id="GO:0003964">
    <property type="term" value="F:RNA-directed DNA polymerase activity"/>
    <property type="evidence" value="ECO:0007669"/>
    <property type="project" value="UniProtKB-KW"/>
</dbReference>
<keyword evidence="7" id="KW-0460">Magnesium</keyword>
<feature type="domain" description="Integrase catalytic" evidence="16">
    <location>
        <begin position="154"/>
        <end position="242"/>
    </location>
</feature>
<keyword evidence="10" id="KW-0695">RNA-directed DNA polymerase</keyword>
<evidence type="ECO:0000256" key="12">
    <source>
        <dbReference type="ARBA" id="ARBA00023172"/>
    </source>
</evidence>
<dbReference type="GO" id="GO:0003887">
    <property type="term" value="F:DNA-directed DNA polymerase activity"/>
    <property type="evidence" value="ECO:0007669"/>
    <property type="project" value="UniProtKB-KW"/>
</dbReference>
<feature type="compositionally biased region" description="Acidic residues" evidence="15">
    <location>
        <begin position="349"/>
        <end position="376"/>
    </location>
</feature>
<dbReference type="GO" id="GO:0005634">
    <property type="term" value="C:nucleus"/>
    <property type="evidence" value="ECO:0007669"/>
    <property type="project" value="UniProtKB-ARBA"/>
</dbReference>
<dbReference type="GO" id="GO:0003723">
    <property type="term" value="F:RNA binding"/>
    <property type="evidence" value="ECO:0007669"/>
    <property type="project" value="UniProtKB-KW"/>
</dbReference>
<dbReference type="InterPro" id="IPR001584">
    <property type="entry name" value="Integrase_cat-core"/>
</dbReference>
<sequence>EGVVCTSSGAEFLKIKGTGSIKLSKKYGDFIPHHVLYVPDICVNLLSVRCLALEGYDVLFEMNSFFIKKNNSTCMNGHYLSKNSSKTGNSIKKILILRSMRSFQTLRRDSLGYCWTNFSCFMQRTLIFFNCGRQLHKILLSHSNQKQKRCWKRTEFINKYIFDYCNKNLIRTRYSDAYSPQQNGLAERFNRTIIESTRAILKDSGLSLHFWNEIIKASTLTLNQIPSHRSKKSPFELFKNRSLPLDYFKPIGLRVAYRNLPDGSNSKLAQVGGLGKVIGYTDELRSYRVLTDDGKIINSKHLKFLDFEASSENIGDLTFDDENDEEIPVMENPQSVEQQLDDDIEVEDESLTLEENNSPEENENEDINSEISDSEEVAAGLVPEG</sequence>
<dbReference type="GO" id="GO:0032196">
    <property type="term" value="P:transposition"/>
    <property type="evidence" value="ECO:0007669"/>
    <property type="project" value="UniProtKB-KW"/>
</dbReference>
<dbReference type="GO" id="GO:0015074">
    <property type="term" value="P:DNA integration"/>
    <property type="evidence" value="ECO:0007669"/>
    <property type="project" value="UniProtKB-KW"/>
</dbReference>
<dbReference type="GO" id="GO:0046872">
    <property type="term" value="F:metal ion binding"/>
    <property type="evidence" value="ECO:0007669"/>
    <property type="project" value="UniProtKB-KW"/>
</dbReference>
<comment type="caution">
    <text evidence="17">The sequence shown here is derived from an EMBL/GenBank/DDBJ whole genome shotgun (WGS) entry which is preliminary data.</text>
</comment>
<evidence type="ECO:0000256" key="8">
    <source>
        <dbReference type="ARBA" id="ARBA00022884"/>
    </source>
</evidence>
<dbReference type="Proteomes" id="UP000037035">
    <property type="component" value="Unassembled WGS sequence"/>
</dbReference>
<dbReference type="GO" id="GO:0004519">
    <property type="term" value="F:endonuclease activity"/>
    <property type="evidence" value="ECO:0007669"/>
    <property type="project" value="UniProtKB-KW"/>
</dbReference>
<keyword evidence="6" id="KW-0378">Hydrolase</keyword>
<dbReference type="PROSITE" id="PS50994">
    <property type="entry name" value="INTEGRASE"/>
    <property type="match status" value="1"/>
</dbReference>
<keyword evidence="1" id="KW-0815">Transposition</keyword>
<keyword evidence="12" id="KW-0233">DNA recombination</keyword>
<keyword evidence="2" id="KW-0548">Nucleotidyltransferase</keyword>
<keyword evidence="11" id="KW-0239">DNA-directed DNA polymerase</keyword>